<reference evidence="2" key="1">
    <citation type="submission" date="2019-08" db="EMBL/GenBank/DDBJ databases">
        <title>The improved chromosome-level genome for the pearl oyster Pinctada fucata martensii using PacBio sequencing and Hi-C.</title>
        <authorList>
            <person name="Zheng Z."/>
        </authorList>
    </citation>
    <scope>NUCLEOTIDE SEQUENCE</scope>
    <source>
        <strain evidence="2">ZZ-2019</strain>
        <tissue evidence="2">Adductor muscle</tissue>
    </source>
</reference>
<organism evidence="2 3">
    <name type="scientific">Pinctada imbricata</name>
    <name type="common">Atlantic pearl-oyster</name>
    <name type="synonym">Pinctada martensii</name>
    <dbReference type="NCBI Taxonomy" id="66713"/>
    <lineage>
        <taxon>Eukaryota</taxon>
        <taxon>Metazoa</taxon>
        <taxon>Spiralia</taxon>
        <taxon>Lophotrochozoa</taxon>
        <taxon>Mollusca</taxon>
        <taxon>Bivalvia</taxon>
        <taxon>Autobranchia</taxon>
        <taxon>Pteriomorphia</taxon>
        <taxon>Pterioida</taxon>
        <taxon>Pterioidea</taxon>
        <taxon>Pteriidae</taxon>
        <taxon>Pinctada</taxon>
    </lineage>
</organism>
<sequence>MNIQKFPNKPMLDTSEFMGDGEEDDMIRDMNRRGSNVSLSRFRSCPQLIDEDGSISNQAFESVADDSVKMNQNNRSRSPRVLRRFQLDQAAPPGSATPTPPSTPRSRRSFFSQKDSPSTPNHGLSPASTPRLMRKNHVFPASSRGSSFDSNRSVDDSKHVPLSEENLQKHDVIVKDGEKSQTKSDNSKKEGDQNVGPKLGHGHRAHLQHQPHGEELQNKCEMWLQTLNISQKDKIKSRSQIQLHPI</sequence>
<feature type="compositionally biased region" description="Basic and acidic residues" evidence="1">
    <location>
        <begin position="152"/>
        <end position="192"/>
    </location>
</feature>
<name>A0AA88Y779_PINIB</name>
<feature type="compositionally biased region" description="Low complexity" evidence="1">
    <location>
        <begin position="142"/>
        <end position="151"/>
    </location>
</feature>
<keyword evidence="3" id="KW-1185">Reference proteome</keyword>
<protein>
    <submittedName>
        <fullName evidence="2">Uncharacterized protein</fullName>
    </submittedName>
</protein>
<dbReference type="Proteomes" id="UP001186944">
    <property type="component" value="Unassembled WGS sequence"/>
</dbReference>
<feature type="region of interest" description="Disordered" evidence="1">
    <location>
        <begin position="86"/>
        <end position="213"/>
    </location>
</feature>
<evidence type="ECO:0000313" key="2">
    <source>
        <dbReference type="EMBL" id="KAK3095846.1"/>
    </source>
</evidence>
<accession>A0AA88Y779</accession>
<feature type="compositionally biased region" description="Basic residues" evidence="1">
    <location>
        <begin position="200"/>
        <end position="209"/>
    </location>
</feature>
<feature type="region of interest" description="Disordered" evidence="1">
    <location>
        <begin position="1"/>
        <end position="38"/>
    </location>
</feature>
<gene>
    <name evidence="2" type="ORF">FSP39_019934</name>
</gene>
<comment type="caution">
    <text evidence="2">The sequence shown here is derived from an EMBL/GenBank/DDBJ whole genome shotgun (WGS) entry which is preliminary data.</text>
</comment>
<evidence type="ECO:0000313" key="3">
    <source>
        <dbReference type="Proteomes" id="UP001186944"/>
    </source>
</evidence>
<evidence type="ECO:0000256" key="1">
    <source>
        <dbReference type="SAM" id="MobiDB-lite"/>
    </source>
</evidence>
<proteinExistence type="predicted"/>
<feature type="compositionally biased region" description="Polar residues" evidence="1">
    <location>
        <begin position="110"/>
        <end position="128"/>
    </location>
</feature>
<dbReference type="AlphaFoldDB" id="A0AA88Y779"/>
<dbReference type="EMBL" id="VSWD01000008">
    <property type="protein sequence ID" value="KAK3095846.1"/>
    <property type="molecule type" value="Genomic_DNA"/>
</dbReference>